<evidence type="ECO:0000256" key="5">
    <source>
        <dbReference type="ARBA" id="ARBA00022691"/>
    </source>
</evidence>
<comment type="subcellular location">
    <subcellularLocation>
        <location evidence="10">Mitochondrion matrix</location>
    </subcellularLocation>
    <subcellularLocation>
        <location evidence="10">Nucleus</location>
    </subcellularLocation>
    <subcellularLocation>
        <location evidence="10">Cytoplasm</location>
    </subcellularLocation>
    <text evidence="10">Predominantly in the mitochondria and in the nucleus.</text>
</comment>
<feature type="binding site" evidence="10">
    <location>
        <begin position="303"/>
        <end position="304"/>
    </location>
    <ligand>
        <name>S-adenosyl-L-methionine</name>
        <dbReference type="ChEBI" id="CHEBI:59789"/>
    </ligand>
</feature>
<name>A0AAV1HTY8_9CHLO</name>
<dbReference type="InterPro" id="IPR056743">
    <property type="entry name" value="TRM5-TYW2-like_MTfase"/>
</dbReference>
<dbReference type="FunFam" id="3.40.50.150:FF:000193">
    <property type="entry name" value="tRNA (guanine(37)-N1)-methyltransferase"/>
    <property type="match status" value="1"/>
</dbReference>
<dbReference type="Pfam" id="PF25133">
    <property type="entry name" value="TYW2_N_2"/>
    <property type="match status" value="1"/>
</dbReference>
<keyword evidence="13" id="KW-1185">Reference proteome</keyword>
<comment type="function">
    <text evidence="10">Specifically methylates the N1 position of guanosine-37 in various cytoplasmic and mitochondrial tRNAs. Methylation is not dependent on the nature of the nucleoside 5' of the target nucleoside. This is the first step in the biosynthesis of wybutosine (yW), a modified base adjacent to the anticodon of tRNAs and required for accurate decoding.</text>
</comment>
<evidence type="ECO:0000256" key="2">
    <source>
        <dbReference type="ARBA" id="ARBA00022490"/>
    </source>
</evidence>
<keyword evidence="3 10" id="KW-0489">Methyltransferase</keyword>
<feature type="binding site" evidence="10">
    <location>
        <position position="371"/>
    </location>
    <ligand>
        <name>S-adenosyl-L-methionine</name>
        <dbReference type="ChEBI" id="CHEBI:59789"/>
    </ligand>
</feature>
<feature type="binding site" evidence="10">
    <location>
        <position position="265"/>
    </location>
    <ligand>
        <name>S-adenosyl-L-methionine</name>
        <dbReference type="ChEBI" id="CHEBI:59789"/>
    </ligand>
</feature>
<evidence type="ECO:0000256" key="7">
    <source>
        <dbReference type="ARBA" id="ARBA00023128"/>
    </source>
</evidence>
<dbReference type="PANTHER" id="PTHR23245:SF36">
    <property type="entry name" value="TRNA (GUANINE(37)-N1)-METHYLTRANSFERASE"/>
    <property type="match status" value="1"/>
</dbReference>
<feature type="domain" description="SAM-dependent methyltransferase TRM5/TYW2-type" evidence="11">
    <location>
        <begin position="176"/>
        <end position="454"/>
    </location>
</feature>
<dbReference type="InterPro" id="IPR030382">
    <property type="entry name" value="MeTrfase_TRM5/TYW2"/>
</dbReference>
<comment type="similarity">
    <text evidence="1">Belongs to the class I-like SAM-binding methyltransferase superfamily. TRM5/TYW2 family.</text>
</comment>
<evidence type="ECO:0000259" key="11">
    <source>
        <dbReference type="PROSITE" id="PS51684"/>
    </source>
</evidence>
<dbReference type="HAMAP" id="MF_03152">
    <property type="entry name" value="TRM5"/>
    <property type="match status" value="1"/>
</dbReference>
<dbReference type="GO" id="GO:0052906">
    <property type="term" value="F:tRNA (guanine(37)-N1)-methyltransferase activity"/>
    <property type="evidence" value="ECO:0007669"/>
    <property type="project" value="UniProtKB-UniRule"/>
</dbReference>
<accession>A0AAV1HTY8</accession>
<keyword evidence="6 10" id="KW-0819">tRNA processing</keyword>
<feature type="binding site" evidence="10">
    <location>
        <begin position="331"/>
        <end position="332"/>
    </location>
    <ligand>
        <name>S-adenosyl-L-methionine</name>
        <dbReference type="ChEBI" id="CHEBI:59789"/>
    </ligand>
</feature>
<comment type="catalytic activity">
    <reaction evidence="9 10">
        <text>guanosine(37) in tRNA + S-adenosyl-L-methionine = N(1)-methylguanosine(37) in tRNA + S-adenosyl-L-homocysteine + H(+)</text>
        <dbReference type="Rhea" id="RHEA:36899"/>
        <dbReference type="Rhea" id="RHEA-COMP:10145"/>
        <dbReference type="Rhea" id="RHEA-COMP:10147"/>
        <dbReference type="ChEBI" id="CHEBI:15378"/>
        <dbReference type="ChEBI" id="CHEBI:57856"/>
        <dbReference type="ChEBI" id="CHEBI:59789"/>
        <dbReference type="ChEBI" id="CHEBI:73542"/>
        <dbReference type="ChEBI" id="CHEBI:74269"/>
        <dbReference type="EC" id="2.1.1.228"/>
    </reaction>
</comment>
<dbReference type="SUPFAM" id="SSF53335">
    <property type="entry name" value="S-adenosyl-L-methionine-dependent methyltransferases"/>
    <property type="match status" value="1"/>
</dbReference>
<protein>
    <recommendedName>
        <fullName evidence="10">tRNA (guanine(37)-N1)-methyltransferase</fullName>
        <ecNumber evidence="10">2.1.1.228</ecNumber>
    </recommendedName>
    <alternativeName>
        <fullName evidence="10">M1G-methyltransferase</fullName>
    </alternativeName>
    <alternativeName>
        <fullName evidence="10">tRNA [GM37] methyltransferase</fullName>
    </alternativeName>
    <alternativeName>
        <fullName evidence="10">tRNA methyltransferase 5 homolog</fullName>
    </alternativeName>
</protein>
<evidence type="ECO:0000256" key="10">
    <source>
        <dbReference type="HAMAP-Rule" id="MF_03152"/>
    </source>
</evidence>
<dbReference type="PANTHER" id="PTHR23245">
    <property type="entry name" value="TRNA METHYLTRANSFERASE"/>
    <property type="match status" value="1"/>
</dbReference>
<dbReference type="PROSITE" id="PS51684">
    <property type="entry name" value="SAM_MT_TRM5_TYW2"/>
    <property type="match status" value="1"/>
</dbReference>
<dbReference type="Gene3D" id="3.30.300.110">
    <property type="entry name" value="Met-10+ protein-like domains"/>
    <property type="match status" value="1"/>
</dbReference>
<evidence type="ECO:0000313" key="13">
    <source>
        <dbReference type="Proteomes" id="UP001314263"/>
    </source>
</evidence>
<reference evidence="12 13" key="1">
    <citation type="submission" date="2023-10" db="EMBL/GenBank/DDBJ databases">
        <authorList>
            <person name="Maclean D."/>
            <person name="Macfadyen A."/>
        </authorList>
    </citation>
    <scope>NUCLEOTIDE SEQUENCE [LARGE SCALE GENOMIC DNA]</scope>
</reference>
<dbReference type="Pfam" id="PF02475">
    <property type="entry name" value="TRM5-TYW2_MTfase"/>
    <property type="match status" value="1"/>
</dbReference>
<keyword evidence="2 10" id="KW-0963">Cytoplasm</keyword>
<dbReference type="EC" id="2.1.1.228" evidence="10"/>
<comment type="similarity">
    <text evidence="10">Belongs to the TRM5 / TYW2 family.</text>
</comment>
<proteinExistence type="inferred from homology"/>
<dbReference type="FunFam" id="3.30.300.110:FF:000001">
    <property type="entry name" value="tRNA (guanine(37)-N1)-methyltransferase"/>
    <property type="match status" value="1"/>
</dbReference>
<evidence type="ECO:0000313" key="12">
    <source>
        <dbReference type="EMBL" id="CAK0734918.1"/>
    </source>
</evidence>
<evidence type="ECO:0000256" key="9">
    <source>
        <dbReference type="ARBA" id="ARBA00047783"/>
    </source>
</evidence>
<keyword evidence="4 10" id="KW-0808">Transferase</keyword>
<dbReference type="GO" id="GO:0070901">
    <property type="term" value="P:mitochondrial tRNA methylation"/>
    <property type="evidence" value="ECO:0007669"/>
    <property type="project" value="UniProtKB-ARBA"/>
</dbReference>
<evidence type="ECO:0000256" key="6">
    <source>
        <dbReference type="ARBA" id="ARBA00022694"/>
    </source>
</evidence>
<dbReference type="AlphaFoldDB" id="A0AAV1HTY8"/>
<gene>
    <name evidence="12" type="ORF">CVIRNUC_000502</name>
</gene>
<keyword evidence="5 10" id="KW-0949">S-adenosyl-L-methionine</keyword>
<comment type="subunit">
    <text evidence="10">Monomer.</text>
</comment>
<evidence type="ECO:0000256" key="3">
    <source>
        <dbReference type="ARBA" id="ARBA00022603"/>
    </source>
</evidence>
<dbReference type="EMBL" id="CAUYUE010000001">
    <property type="protein sequence ID" value="CAK0734918.1"/>
    <property type="molecule type" value="Genomic_DNA"/>
</dbReference>
<dbReference type="Gene3D" id="3.40.50.150">
    <property type="entry name" value="Vaccinia Virus protein VP39"/>
    <property type="match status" value="1"/>
</dbReference>
<comment type="caution">
    <text evidence="12">The sequence shown here is derived from an EMBL/GenBank/DDBJ whole genome shotgun (WGS) entry which is preliminary data.</text>
</comment>
<dbReference type="GO" id="GO:0005759">
    <property type="term" value="C:mitochondrial matrix"/>
    <property type="evidence" value="ECO:0007669"/>
    <property type="project" value="UniProtKB-SubCell"/>
</dbReference>
<dbReference type="InterPro" id="IPR056744">
    <property type="entry name" value="TRM5/TYW2-like_N"/>
</dbReference>
<sequence length="488" mass="55724">MLVRTFLVSGFRQAREHFRTHASRPLAGYYSCSYPPKRHTRRFVASGHMRTGSMASLEALPPAPVLQRDLFKESLHLKALRIHKRDCQKYMKLLAGYTFDRPRLRCIVQDTAGEDTRLLLLAESVQEDELAHIREKVENDRLEIMPYELPLDYSYFPTEHILKRLLPEGCEVPTSFESVGHIAHLNLKDELLPYKHIIGQVILDKNSSIRTVVNKVGSIENEYRVFDMEILAGEPSLETEVKQHKARFRLNYGEVYWNSRLEQEHRRLTDSFYKGQVIVDMMAGIGPFAVPAAQRGCQVYANDLNPRSSHYLDINVKLNKVSRAVRTSCMDARDFVRLLCQSDTAHPPDFAQESHLEVPRDKLLFDHVIMNLPATAVEFLDVFKGCFSQRCWQDHTLPMIHCYTFAKADETNADIQGRAEGHLGGRIKDNLQIHLVRDVAPNKRMFCISFRLPEAIAFPGAGEAAKEGNLAADTCNGHEPALKKSKRD</sequence>
<dbReference type="GO" id="GO:0005634">
    <property type="term" value="C:nucleus"/>
    <property type="evidence" value="ECO:0007669"/>
    <property type="project" value="UniProtKB-SubCell"/>
</dbReference>
<dbReference type="InterPro" id="IPR025792">
    <property type="entry name" value="tRNA_Gua_MeTrfase_euk"/>
</dbReference>
<keyword evidence="7 10" id="KW-0496">Mitochondrion</keyword>
<evidence type="ECO:0000256" key="4">
    <source>
        <dbReference type="ARBA" id="ARBA00022679"/>
    </source>
</evidence>
<dbReference type="GO" id="GO:0002939">
    <property type="term" value="P:tRNA N1-guanine methylation"/>
    <property type="evidence" value="ECO:0007669"/>
    <property type="project" value="TreeGrafter"/>
</dbReference>
<evidence type="ECO:0000256" key="1">
    <source>
        <dbReference type="ARBA" id="ARBA00009775"/>
    </source>
</evidence>
<dbReference type="Proteomes" id="UP001314263">
    <property type="component" value="Unassembled WGS sequence"/>
</dbReference>
<keyword evidence="8 10" id="KW-0539">Nucleus</keyword>
<organism evidence="12 13">
    <name type="scientific">Coccomyxa viridis</name>
    <dbReference type="NCBI Taxonomy" id="1274662"/>
    <lineage>
        <taxon>Eukaryota</taxon>
        <taxon>Viridiplantae</taxon>
        <taxon>Chlorophyta</taxon>
        <taxon>core chlorophytes</taxon>
        <taxon>Trebouxiophyceae</taxon>
        <taxon>Trebouxiophyceae incertae sedis</taxon>
        <taxon>Coccomyxaceae</taxon>
        <taxon>Coccomyxa</taxon>
    </lineage>
</organism>
<evidence type="ECO:0000256" key="8">
    <source>
        <dbReference type="ARBA" id="ARBA00023242"/>
    </source>
</evidence>
<dbReference type="InterPro" id="IPR029063">
    <property type="entry name" value="SAM-dependent_MTases_sf"/>
</dbReference>